<reference evidence="3" key="2">
    <citation type="submission" date="2023-07" db="EMBL/GenBank/DDBJ databases">
        <authorList>
            <person name="Shen H."/>
        </authorList>
    </citation>
    <scope>NUCLEOTIDE SEQUENCE</scope>
    <source>
        <strain evidence="3">TNR-22</strain>
    </source>
</reference>
<organism evidence="3 4">
    <name type="scientific">Rhizobium alvei</name>
    <dbReference type="NCBI Taxonomy" id="1132659"/>
    <lineage>
        <taxon>Bacteria</taxon>
        <taxon>Pseudomonadati</taxon>
        <taxon>Pseudomonadota</taxon>
        <taxon>Alphaproteobacteria</taxon>
        <taxon>Hyphomicrobiales</taxon>
        <taxon>Rhizobiaceae</taxon>
        <taxon>Rhizobium/Agrobacterium group</taxon>
        <taxon>Rhizobium</taxon>
    </lineage>
</organism>
<evidence type="ECO:0000313" key="4">
    <source>
        <dbReference type="Proteomes" id="UP001174932"/>
    </source>
</evidence>
<keyword evidence="1" id="KW-0175">Coiled coil</keyword>
<comment type="caution">
    <text evidence="3">The sequence shown here is derived from an EMBL/GenBank/DDBJ whole genome shotgun (WGS) entry which is preliminary data.</text>
</comment>
<feature type="compositionally biased region" description="Polar residues" evidence="2">
    <location>
        <begin position="266"/>
        <end position="281"/>
    </location>
</feature>
<protein>
    <recommendedName>
        <fullName evidence="5">Chromosome segregation ATPase</fullName>
    </recommendedName>
</protein>
<keyword evidence="4" id="KW-1185">Reference proteome</keyword>
<dbReference type="EMBL" id="JAUOZU010000007">
    <property type="protein sequence ID" value="MDO6964461.1"/>
    <property type="molecule type" value="Genomic_DNA"/>
</dbReference>
<evidence type="ECO:0000313" key="3">
    <source>
        <dbReference type="EMBL" id="MDO6964461.1"/>
    </source>
</evidence>
<evidence type="ECO:0008006" key="5">
    <source>
        <dbReference type="Google" id="ProtNLM"/>
    </source>
</evidence>
<accession>A0ABT8YLU2</accession>
<sequence length="408" mass="45165">MIEYALLFGLGFVTAALAGLLLAPAIYRRIVKFTEDRIMATMPVSPQELRAQKDMVRAEMAVAVAKTGQELKAERDRVVTLSLANEGISAEVQRLHGENDDLRRQIGERETEAAEMRAALRQEEIHIDNLRQSLAQAQHSDRLKDTRVLELLQRVQRLVADLDNMRIDLATRDTEIAGMHARINALRDERETLRNDLRLASQRAKDAELRLAREEHKAIRLEEKLNREISGSVDKDTVIERRISEINRLKERLKTANASIREATRTPKSPASARVTTLSRSRSSKVEPLAEATEPVDELADTPVAETITAPPSMISEEAAVRLSDEARSQANAVSDQLVSHDGAGVDDDAVRAEIADIAAKMVAVVAQKEGRSSPIWPMISANQPDAGLDRVSLAERSALLLKPGRAE</sequence>
<gene>
    <name evidence="3" type="ORF">Q4481_10875</name>
</gene>
<feature type="region of interest" description="Disordered" evidence="2">
    <location>
        <begin position="258"/>
        <end position="296"/>
    </location>
</feature>
<proteinExistence type="predicted"/>
<dbReference type="Proteomes" id="UP001174932">
    <property type="component" value="Unassembled WGS sequence"/>
</dbReference>
<reference evidence="3" key="1">
    <citation type="journal article" date="2015" name="Int. J. Syst. Evol. Microbiol.">
        <title>Rhizobium alvei sp. nov., isolated from a freshwater river.</title>
        <authorList>
            <person name="Sheu S.Y."/>
            <person name="Huang H.W."/>
            <person name="Young C.C."/>
            <person name="Chen W.M."/>
        </authorList>
    </citation>
    <scope>NUCLEOTIDE SEQUENCE</scope>
    <source>
        <strain evidence="3">TNR-22</strain>
    </source>
</reference>
<dbReference type="RefSeq" id="WP_304376370.1">
    <property type="nucleotide sequence ID" value="NZ_JAUOZU010000007.1"/>
</dbReference>
<feature type="coiled-coil region" evidence="1">
    <location>
        <begin position="85"/>
        <end position="140"/>
    </location>
</feature>
<evidence type="ECO:0000256" key="1">
    <source>
        <dbReference type="SAM" id="Coils"/>
    </source>
</evidence>
<evidence type="ECO:0000256" key="2">
    <source>
        <dbReference type="SAM" id="MobiDB-lite"/>
    </source>
</evidence>
<name>A0ABT8YLU2_9HYPH</name>